<keyword evidence="6" id="KW-1133">Transmembrane helix</keyword>
<evidence type="ECO:0008006" key="11">
    <source>
        <dbReference type="Google" id="ProtNLM"/>
    </source>
</evidence>
<feature type="domain" description="RING-type" evidence="8">
    <location>
        <begin position="324"/>
        <end position="365"/>
    </location>
</feature>
<dbReference type="GO" id="GO:0005634">
    <property type="term" value="C:nucleus"/>
    <property type="evidence" value="ECO:0007669"/>
    <property type="project" value="TreeGrafter"/>
</dbReference>
<evidence type="ECO:0000256" key="5">
    <source>
        <dbReference type="PROSITE-ProRule" id="PRU00175"/>
    </source>
</evidence>
<keyword evidence="4" id="KW-0245">EGF-like domain</keyword>
<dbReference type="GO" id="GO:0061630">
    <property type="term" value="F:ubiquitin protein ligase activity"/>
    <property type="evidence" value="ECO:0007669"/>
    <property type="project" value="TreeGrafter"/>
</dbReference>
<feature type="disulfide bond" evidence="4">
    <location>
        <begin position="147"/>
        <end position="156"/>
    </location>
</feature>
<dbReference type="Gene3D" id="3.30.40.10">
    <property type="entry name" value="Zinc/RING finger domain, C3HC4 (zinc finger)"/>
    <property type="match status" value="1"/>
</dbReference>
<dbReference type="PROSITE" id="PS50089">
    <property type="entry name" value="ZF_RING_2"/>
    <property type="match status" value="1"/>
</dbReference>
<accession>A0A1R2BV86</accession>
<evidence type="ECO:0000313" key="10">
    <source>
        <dbReference type="Proteomes" id="UP000187209"/>
    </source>
</evidence>
<dbReference type="GO" id="GO:0006511">
    <property type="term" value="P:ubiquitin-dependent protein catabolic process"/>
    <property type="evidence" value="ECO:0007669"/>
    <property type="project" value="TreeGrafter"/>
</dbReference>
<dbReference type="PROSITE" id="PS01186">
    <property type="entry name" value="EGF_2"/>
    <property type="match status" value="1"/>
</dbReference>
<feature type="domain" description="EGF-like" evidence="7">
    <location>
        <begin position="121"/>
        <end position="157"/>
    </location>
</feature>
<protein>
    <recommendedName>
        <fullName evidence="11">RING-type domain-containing protein</fullName>
    </recommendedName>
</protein>
<evidence type="ECO:0000259" key="8">
    <source>
        <dbReference type="PROSITE" id="PS50089"/>
    </source>
</evidence>
<dbReference type="SUPFAM" id="SSF57850">
    <property type="entry name" value="RING/U-box"/>
    <property type="match status" value="1"/>
</dbReference>
<dbReference type="InterPro" id="IPR001841">
    <property type="entry name" value="Znf_RING"/>
</dbReference>
<dbReference type="PANTHER" id="PTHR45931:SF3">
    <property type="entry name" value="RING ZINC FINGER-CONTAINING PROTEIN"/>
    <property type="match status" value="1"/>
</dbReference>
<keyword evidence="10" id="KW-1185">Reference proteome</keyword>
<dbReference type="Gene3D" id="2.60.120.260">
    <property type="entry name" value="Galactose-binding domain-like"/>
    <property type="match status" value="1"/>
</dbReference>
<dbReference type="OrthoDB" id="313293at2759"/>
<keyword evidence="4" id="KW-1015">Disulfide bond</keyword>
<dbReference type="InterPro" id="IPR051834">
    <property type="entry name" value="RING_finger_E3_ligase"/>
</dbReference>
<evidence type="ECO:0000313" key="9">
    <source>
        <dbReference type="EMBL" id="OMJ80656.1"/>
    </source>
</evidence>
<dbReference type="CDD" id="cd16454">
    <property type="entry name" value="RING-H2_PA-TM-RING"/>
    <property type="match status" value="1"/>
</dbReference>
<proteinExistence type="predicted"/>
<feature type="transmembrane region" description="Helical" evidence="6">
    <location>
        <begin position="262"/>
        <end position="285"/>
    </location>
</feature>
<comment type="caution">
    <text evidence="4">Lacks conserved residue(s) required for the propagation of feature annotation.</text>
</comment>
<dbReference type="GO" id="GO:0008270">
    <property type="term" value="F:zinc ion binding"/>
    <property type="evidence" value="ECO:0007669"/>
    <property type="project" value="UniProtKB-KW"/>
</dbReference>
<dbReference type="EMBL" id="MPUH01000414">
    <property type="protein sequence ID" value="OMJ80656.1"/>
    <property type="molecule type" value="Genomic_DNA"/>
</dbReference>
<dbReference type="Pfam" id="PF13639">
    <property type="entry name" value="zf-RING_2"/>
    <property type="match status" value="1"/>
</dbReference>
<comment type="caution">
    <text evidence="9">The sequence shown here is derived from an EMBL/GenBank/DDBJ whole genome shotgun (WGS) entry which is preliminary data.</text>
</comment>
<evidence type="ECO:0000259" key="7">
    <source>
        <dbReference type="PROSITE" id="PS50026"/>
    </source>
</evidence>
<dbReference type="Proteomes" id="UP000187209">
    <property type="component" value="Unassembled WGS sequence"/>
</dbReference>
<evidence type="ECO:0000256" key="2">
    <source>
        <dbReference type="ARBA" id="ARBA00022771"/>
    </source>
</evidence>
<evidence type="ECO:0000256" key="1">
    <source>
        <dbReference type="ARBA" id="ARBA00022723"/>
    </source>
</evidence>
<name>A0A1R2BV86_9CILI</name>
<dbReference type="PROSITE" id="PS50026">
    <property type="entry name" value="EGF_3"/>
    <property type="match status" value="1"/>
</dbReference>
<keyword evidence="6" id="KW-0812">Transmembrane</keyword>
<organism evidence="9 10">
    <name type="scientific">Stentor coeruleus</name>
    <dbReference type="NCBI Taxonomy" id="5963"/>
    <lineage>
        <taxon>Eukaryota</taxon>
        <taxon>Sar</taxon>
        <taxon>Alveolata</taxon>
        <taxon>Ciliophora</taxon>
        <taxon>Postciliodesmatophora</taxon>
        <taxon>Heterotrichea</taxon>
        <taxon>Heterotrichida</taxon>
        <taxon>Stentoridae</taxon>
        <taxon>Stentor</taxon>
    </lineage>
</organism>
<evidence type="ECO:0000256" key="3">
    <source>
        <dbReference type="ARBA" id="ARBA00022833"/>
    </source>
</evidence>
<dbReference type="AlphaFoldDB" id="A0A1R2BV86"/>
<dbReference type="InterPro" id="IPR000742">
    <property type="entry name" value="EGF"/>
</dbReference>
<keyword evidence="2 5" id="KW-0863">Zinc-finger</keyword>
<dbReference type="InterPro" id="IPR013083">
    <property type="entry name" value="Znf_RING/FYVE/PHD"/>
</dbReference>
<dbReference type="PANTHER" id="PTHR45931">
    <property type="entry name" value="SI:CH211-59O9.10"/>
    <property type="match status" value="1"/>
</dbReference>
<evidence type="ECO:0000256" key="4">
    <source>
        <dbReference type="PROSITE-ProRule" id="PRU00076"/>
    </source>
</evidence>
<dbReference type="PROSITE" id="PS00022">
    <property type="entry name" value="EGF_1"/>
    <property type="match status" value="1"/>
</dbReference>
<keyword evidence="3" id="KW-0862">Zinc</keyword>
<sequence length="371" mass="41777">MIRIFLCLYQAFSAKVPINIYKKSLDPINIPQSNNFTIITSNSSLCESCFFIGSSADTPNLDFTQNKTIWKTIGEFTSIESYINKKLELIIPPKNFTSNIKISVFSFTQEIGIIDLVISYTNSGCPVECEEHGKCLNNEFGIKYCQCFEGYFGYGCSVLVKDAKIDDSVSTNVTDFGIAFFNIEMKSGVTQIVSYDPKNEVFFFSNANPNYLPSFLDCQDKCDESELGVCNESKCYIGFLCAKKDQCSINIKNTVKVASRSILLIVIISTFTIICGLGIPLLIFLCCRRCSQARNEVPKQMSAEEFENLCPEIKWSDDNKSETCSICLDDFNSSDRIRKLKCNHIFHTKCIDEWALSHPTCPVCKDVIKIS</sequence>
<reference evidence="9 10" key="1">
    <citation type="submission" date="2016-11" db="EMBL/GenBank/DDBJ databases">
        <title>The macronuclear genome of Stentor coeruleus: a giant cell with tiny introns.</title>
        <authorList>
            <person name="Slabodnick M."/>
            <person name="Ruby J.G."/>
            <person name="Reiff S.B."/>
            <person name="Swart E.C."/>
            <person name="Gosai S."/>
            <person name="Prabakaran S."/>
            <person name="Witkowska E."/>
            <person name="Larue G.E."/>
            <person name="Fisher S."/>
            <person name="Freeman R.M."/>
            <person name="Gunawardena J."/>
            <person name="Chu W."/>
            <person name="Stover N.A."/>
            <person name="Gregory B.D."/>
            <person name="Nowacki M."/>
            <person name="Derisi J."/>
            <person name="Roy S.W."/>
            <person name="Marshall W.F."/>
            <person name="Sood P."/>
        </authorList>
    </citation>
    <scope>NUCLEOTIDE SEQUENCE [LARGE SCALE GENOMIC DNA]</scope>
    <source>
        <strain evidence="9">WM001</strain>
    </source>
</reference>
<dbReference type="SMART" id="SM00184">
    <property type="entry name" value="RING"/>
    <property type="match status" value="1"/>
</dbReference>
<keyword evidence="6" id="KW-0472">Membrane</keyword>
<gene>
    <name evidence="9" type="ORF">SteCoe_19033</name>
</gene>
<feature type="disulfide bond" evidence="4">
    <location>
        <begin position="125"/>
        <end position="135"/>
    </location>
</feature>
<keyword evidence="1" id="KW-0479">Metal-binding</keyword>
<evidence type="ECO:0000256" key="6">
    <source>
        <dbReference type="SAM" id="Phobius"/>
    </source>
</evidence>